<evidence type="ECO:0000313" key="9">
    <source>
        <dbReference type="EMBL" id="KAK2762478.1"/>
    </source>
</evidence>
<dbReference type="InterPro" id="IPR016161">
    <property type="entry name" value="Ald_DH/histidinol_DH"/>
</dbReference>
<organism evidence="9 10">
    <name type="scientific">Colletotrichum kahawae</name>
    <name type="common">Coffee berry disease fungus</name>
    <dbReference type="NCBI Taxonomy" id="34407"/>
    <lineage>
        <taxon>Eukaryota</taxon>
        <taxon>Fungi</taxon>
        <taxon>Dikarya</taxon>
        <taxon>Ascomycota</taxon>
        <taxon>Pezizomycotina</taxon>
        <taxon>Sordariomycetes</taxon>
        <taxon>Hypocreomycetidae</taxon>
        <taxon>Glomerellales</taxon>
        <taxon>Glomerellaceae</taxon>
        <taxon>Colletotrichum</taxon>
        <taxon>Colletotrichum gloeosporioides species complex</taxon>
    </lineage>
</organism>
<dbReference type="PANTHER" id="PTHR11699">
    <property type="entry name" value="ALDEHYDE DEHYDROGENASE-RELATED"/>
    <property type="match status" value="1"/>
</dbReference>
<dbReference type="Gene3D" id="3.40.309.10">
    <property type="entry name" value="Aldehyde Dehydrogenase, Chain A, domain 2"/>
    <property type="match status" value="2"/>
</dbReference>
<evidence type="ECO:0000256" key="5">
    <source>
        <dbReference type="ARBA" id="ARBA00049194"/>
    </source>
</evidence>
<protein>
    <recommendedName>
        <fullName evidence="4">aldehyde dehydrogenase (NAD(+))</fullName>
        <ecNumber evidence="4">1.2.1.3</ecNumber>
    </recommendedName>
</protein>
<reference evidence="9" key="1">
    <citation type="submission" date="2023-02" db="EMBL/GenBank/DDBJ databases">
        <title>Colletotrichum kahawae CIFC_Que2 genome sequencing and assembly.</title>
        <authorList>
            <person name="Baroncelli R."/>
        </authorList>
    </citation>
    <scope>NUCLEOTIDE SEQUENCE</scope>
    <source>
        <strain evidence="9">CIFC_Que2</strain>
    </source>
</reference>
<comment type="caution">
    <text evidence="9">The sequence shown here is derived from an EMBL/GenBank/DDBJ whole genome shotgun (WGS) entry which is preliminary data.</text>
</comment>
<dbReference type="EMBL" id="VYYT01000152">
    <property type="protein sequence ID" value="KAK2762478.1"/>
    <property type="molecule type" value="Genomic_DNA"/>
</dbReference>
<dbReference type="PROSITE" id="PS00687">
    <property type="entry name" value="ALDEHYDE_DEHYDR_GLU"/>
    <property type="match status" value="1"/>
</dbReference>
<dbReference type="GO" id="GO:0004029">
    <property type="term" value="F:aldehyde dehydrogenase (NAD+) activity"/>
    <property type="evidence" value="ECO:0007669"/>
    <property type="project" value="UniProtKB-EC"/>
</dbReference>
<dbReference type="InterPro" id="IPR016160">
    <property type="entry name" value="Ald_DH_CS_CYS"/>
</dbReference>
<evidence type="ECO:0000256" key="7">
    <source>
        <dbReference type="RuleBase" id="RU003345"/>
    </source>
</evidence>
<evidence type="ECO:0000256" key="6">
    <source>
        <dbReference type="PROSITE-ProRule" id="PRU10007"/>
    </source>
</evidence>
<dbReference type="SUPFAM" id="SSF53720">
    <property type="entry name" value="ALDH-like"/>
    <property type="match status" value="1"/>
</dbReference>
<dbReference type="PROSITE" id="PS00070">
    <property type="entry name" value="ALDEHYDE_DEHYDR_CYS"/>
    <property type="match status" value="1"/>
</dbReference>
<comment type="similarity">
    <text evidence="1 7">Belongs to the aldehyde dehydrogenase family.</text>
</comment>
<proteinExistence type="inferred from homology"/>
<evidence type="ECO:0000313" key="10">
    <source>
        <dbReference type="Proteomes" id="UP001281614"/>
    </source>
</evidence>
<dbReference type="InterPro" id="IPR016163">
    <property type="entry name" value="Ald_DH_C"/>
</dbReference>
<sequence>MLNLTLREPLGVCGLIIPWNFPILMCGWKLGPALAAGNLAILKSAELTPLSALYLGKLVVEAEFPPGVVNIVPGLGHEAGAALSNHPDVAKLSFTGSTAVGKSILHASADSNLKKVTLELGGKSPSIVFGSANLKDVVEWVNGGIFYNMGQNCCASSRVFVHESVYESFIANQHSKIMGMIEKAKTQGAICATGGRSPSGWFIEPTIFRDVKMDMEIAREEVFGPVVAVASFRNEEEVLAMAHDTCYGLAAAVFTSDIKQGIKMAKELEAGTVWVNCYNKISHALPFGGYRQSGNGKDLGEDAIYGFTQLKTVGIML</sequence>
<evidence type="ECO:0000259" key="8">
    <source>
        <dbReference type="Pfam" id="PF00171"/>
    </source>
</evidence>
<evidence type="ECO:0000256" key="4">
    <source>
        <dbReference type="ARBA" id="ARBA00024226"/>
    </source>
</evidence>
<keyword evidence="3" id="KW-0520">NAD</keyword>
<gene>
    <name evidence="9" type="ORF">CKAH01_16101</name>
</gene>
<dbReference type="InterPro" id="IPR029510">
    <property type="entry name" value="Ald_DH_CS_GLU"/>
</dbReference>
<feature type="active site" evidence="6">
    <location>
        <position position="119"/>
    </location>
</feature>
<dbReference type="FunFam" id="3.40.605.10:FF:000029">
    <property type="entry name" value="Aldehyde dehydrogenase, mitochondrial"/>
    <property type="match status" value="1"/>
</dbReference>
<comment type="catalytic activity">
    <reaction evidence="5">
        <text>an aldehyde + NAD(+) + H2O = a carboxylate + NADH + 2 H(+)</text>
        <dbReference type="Rhea" id="RHEA:16185"/>
        <dbReference type="ChEBI" id="CHEBI:15377"/>
        <dbReference type="ChEBI" id="CHEBI:15378"/>
        <dbReference type="ChEBI" id="CHEBI:17478"/>
        <dbReference type="ChEBI" id="CHEBI:29067"/>
        <dbReference type="ChEBI" id="CHEBI:57540"/>
        <dbReference type="ChEBI" id="CHEBI:57945"/>
        <dbReference type="EC" id="1.2.1.3"/>
    </reaction>
</comment>
<dbReference type="Gene3D" id="3.40.605.10">
    <property type="entry name" value="Aldehyde Dehydrogenase, Chain A, domain 1"/>
    <property type="match status" value="2"/>
</dbReference>
<feature type="domain" description="Aldehyde dehydrogenase" evidence="8">
    <location>
        <begin position="172"/>
        <end position="313"/>
    </location>
</feature>
<evidence type="ECO:0000256" key="3">
    <source>
        <dbReference type="ARBA" id="ARBA00023027"/>
    </source>
</evidence>
<dbReference type="Pfam" id="PF00171">
    <property type="entry name" value="Aldedh"/>
    <property type="match status" value="2"/>
</dbReference>
<dbReference type="AlphaFoldDB" id="A0AAE0D7E2"/>
<name>A0AAE0D7E2_COLKA</name>
<evidence type="ECO:0000256" key="2">
    <source>
        <dbReference type="ARBA" id="ARBA00023002"/>
    </source>
</evidence>
<dbReference type="Proteomes" id="UP001281614">
    <property type="component" value="Unassembled WGS sequence"/>
</dbReference>
<keyword evidence="2 7" id="KW-0560">Oxidoreductase</keyword>
<dbReference type="InterPro" id="IPR016162">
    <property type="entry name" value="Ald_DH_N"/>
</dbReference>
<dbReference type="EC" id="1.2.1.3" evidence="4"/>
<accession>A0AAE0D7E2</accession>
<evidence type="ECO:0000256" key="1">
    <source>
        <dbReference type="ARBA" id="ARBA00009986"/>
    </source>
</evidence>
<feature type="domain" description="Aldehyde dehydrogenase" evidence="8">
    <location>
        <begin position="2"/>
        <end position="171"/>
    </location>
</feature>
<keyword evidence="10" id="KW-1185">Reference proteome</keyword>
<dbReference type="InterPro" id="IPR015590">
    <property type="entry name" value="Aldehyde_DH_dom"/>
</dbReference>